<proteinExistence type="predicted"/>
<keyword evidence="1" id="KW-0812">Transmembrane</keyword>
<feature type="transmembrane region" description="Helical" evidence="1">
    <location>
        <begin position="12"/>
        <end position="36"/>
    </location>
</feature>
<dbReference type="Pfam" id="PF09898">
    <property type="entry name" value="DUF2125"/>
    <property type="match status" value="1"/>
</dbReference>
<accession>A0ABW5CL34</accession>
<dbReference type="EMBL" id="JBHUIJ010000005">
    <property type="protein sequence ID" value="MFD2236672.1"/>
    <property type="molecule type" value="Genomic_DNA"/>
</dbReference>
<evidence type="ECO:0000256" key="1">
    <source>
        <dbReference type="SAM" id="Phobius"/>
    </source>
</evidence>
<protein>
    <submittedName>
        <fullName evidence="2">DUF2125 domain-containing protein</fullName>
    </submittedName>
</protein>
<organism evidence="2 3">
    <name type="scientific">Aureimonas populi</name>
    <dbReference type="NCBI Taxonomy" id="1701758"/>
    <lineage>
        <taxon>Bacteria</taxon>
        <taxon>Pseudomonadati</taxon>
        <taxon>Pseudomonadota</taxon>
        <taxon>Alphaproteobacteria</taxon>
        <taxon>Hyphomicrobiales</taxon>
        <taxon>Aurantimonadaceae</taxon>
        <taxon>Aureimonas</taxon>
    </lineage>
</organism>
<name>A0ABW5CL34_9HYPH</name>
<reference evidence="3" key="1">
    <citation type="journal article" date="2019" name="Int. J. Syst. Evol. Microbiol.">
        <title>The Global Catalogue of Microorganisms (GCM) 10K type strain sequencing project: providing services to taxonomists for standard genome sequencing and annotation.</title>
        <authorList>
            <consortium name="The Broad Institute Genomics Platform"/>
            <consortium name="The Broad Institute Genome Sequencing Center for Infectious Disease"/>
            <person name="Wu L."/>
            <person name="Ma J."/>
        </authorList>
    </citation>
    <scope>NUCLEOTIDE SEQUENCE [LARGE SCALE GENOMIC DNA]</scope>
    <source>
        <strain evidence="3">ZS-35-S2</strain>
    </source>
</reference>
<evidence type="ECO:0000313" key="2">
    <source>
        <dbReference type="EMBL" id="MFD2236672.1"/>
    </source>
</evidence>
<sequence>MASSAKTGSGAMRAFAIVAGIVVLLAAGLVAAWFYLAGELDRRAEAALQAAAGRGVTVGCANRSVFGFPFRLGLSCDAVTLHAPESAVNASGGAVRTAAQIYDPSRIVLEFDGPASVEAPDLPPFDVLWRLGRASAVFDGLTLDRLSIAVDAPLVALRQPASDRLEVARSERFEIHARRNAGDLDLAIRDEGLVVTPPGLASLPPFDLYAEMAVAGAQDWLSQGLPGGRLDAALRGRDGHLRMLRLDLQGGGAAEISGPYAISQGGEISGDFALAVENPQAIAGLVETLLPGSAGVASALAGGLAFAGRQENGRTVVDIQVREGRAQLGFIPLGRIPPI</sequence>
<keyword evidence="1" id="KW-1133">Transmembrane helix</keyword>
<keyword evidence="1" id="KW-0472">Membrane</keyword>
<dbReference type="RefSeq" id="WP_209735574.1">
    <property type="nucleotide sequence ID" value="NZ_CP072611.1"/>
</dbReference>
<evidence type="ECO:0000313" key="3">
    <source>
        <dbReference type="Proteomes" id="UP001597371"/>
    </source>
</evidence>
<keyword evidence="3" id="KW-1185">Reference proteome</keyword>
<dbReference type="Proteomes" id="UP001597371">
    <property type="component" value="Unassembled WGS sequence"/>
</dbReference>
<dbReference type="InterPro" id="IPR018666">
    <property type="entry name" value="DUF2125"/>
</dbReference>
<comment type="caution">
    <text evidence="2">The sequence shown here is derived from an EMBL/GenBank/DDBJ whole genome shotgun (WGS) entry which is preliminary data.</text>
</comment>
<gene>
    <name evidence="2" type="ORF">ACFSKQ_04225</name>
</gene>